<sequence length="74" mass="7523">MPRVVVFCRLRARPGVCGVAPRGCSTVGRASWVGIGSGSVWQCGRPGRHPSDACPVGGVPGSGQDDPFGFPSGL</sequence>
<dbReference type="Proteomes" id="UP000011205">
    <property type="component" value="Unassembled WGS sequence"/>
</dbReference>
<evidence type="ECO:0000256" key="1">
    <source>
        <dbReference type="SAM" id="MobiDB-lite"/>
    </source>
</evidence>
<evidence type="ECO:0000313" key="2">
    <source>
        <dbReference type="EMBL" id="ELS54370.1"/>
    </source>
</evidence>
<dbReference type="EMBL" id="AMLP01000139">
    <property type="protein sequence ID" value="ELS54370.1"/>
    <property type="molecule type" value="Genomic_DNA"/>
</dbReference>
<evidence type="ECO:0000313" key="3">
    <source>
        <dbReference type="Proteomes" id="UP000011205"/>
    </source>
</evidence>
<comment type="caution">
    <text evidence="2">The sequence shown here is derived from an EMBL/GenBank/DDBJ whole genome shotgun (WGS) entry which is preliminary data.</text>
</comment>
<name>L8PD67_STRVR</name>
<reference evidence="2 3" key="1">
    <citation type="journal article" date="2013" name="Genome Announc.">
        <title>Draft Genome Sequence of Streptomyces viridochromogenes Strain Tu57, Producer of Avilamycin.</title>
        <authorList>
            <person name="Gruning B.A."/>
            <person name="Erxleben A."/>
            <person name="Hahnlein A."/>
            <person name="Gunther S."/>
        </authorList>
    </citation>
    <scope>NUCLEOTIDE SEQUENCE [LARGE SCALE GENOMIC DNA]</scope>
    <source>
        <strain evidence="2 3">Tue57</strain>
    </source>
</reference>
<dbReference type="PATRIC" id="fig|1160705.3.peg.4611"/>
<organism evidence="2 3">
    <name type="scientific">Streptomyces viridochromogenes Tue57</name>
    <dbReference type="NCBI Taxonomy" id="1160705"/>
    <lineage>
        <taxon>Bacteria</taxon>
        <taxon>Bacillati</taxon>
        <taxon>Actinomycetota</taxon>
        <taxon>Actinomycetes</taxon>
        <taxon>Kitasatosporales</taxon>
        <taxon>Streptomycetaceae</taxon>
        <taxon>Streptomyces</taxon>
    </lineage>
</organism>
<feature type="region of interest" description="Disordered" evidence="1">
    <location>
        <begin position="52"/>
        <end position="74"/>
    </location>
</feature>
<dbReference type="AlphaFoldDB" id="L8PD67"/>
<gene>
    <name evidence="2" type="ORF">STVIR_4666</name>
</gene>
<protein>
    <submittedName>
        <fullName evidence="2">Uncharacterized protein</fullName>
    </submittedName>
</protein>
<accession>L8PD67</accession>
<proteinExistence type="predicted"/>